<keyword evidence="3" id="KW-0812">Transmembrane</keyword>
<dbReference type="EMBL" id="JYDU01000084">
    <property type="protein sequence ID" value="KRX93659.1"/>
    <property type="molecule type" value="Genomic_DNA"/>
</dbReference>
<feature type="compositionally biased region" description="Polar residues" evidence="2">
    <location>
        <begin position="381"/>
        <end position="393"/>
    </location>
</feature>
<keyword evidence="3" id="KW-0472">Membrane</keyword>
<organism evidence="4 5">
    <name type="scientific">Trichinella pseudospiralis</name>
    <name type="common">Parasitic roundworm</name>
    <dbReference type="NCBI Taxonomy" id="6337"/>
    <lineage>
        <taxon>Eukaryota</taxon>
        <taxon>Metazoa</taxon>
        <taxon>Ecdysozoa</taxon>
        <taxon>Nematoda</taxon>
        <taxon>Enoplea</taxon>
        <taxon>Dorylaimia</taxon>
        <taxon>Trichinellida</taxon>
        <taxon>Trichinellidae</taxon>
        <taxon>Trichinella</taxon>
    </lineage>
</organism>
<feature type="compositionally biased region" description="Basic residues" evidence="2">
    <location>
        <begin position="208"/>
        <end position="218"/>
    </location>
</feature>
<feature type="region of interest" description="Disordered" evidence="2">
    <location>
        <begin position="182"/>
        <end position="201"/>
    </location>
</feature>
<feature type="coiled-coil region" evidence="1">
    <location>
        <begin position="119"/>
        <end position="146"/>
    </location>
</feature>
<keyword evidence="3" id="KW-1133">Transmembrane helix</keyword>
<sequence>LHEASKRVTKCNRLMPLIEACSNRKIQRGKMDWLITILFIVVLGVVLKFGEVQKARRQIRVIAEAVVSFTCGIVAKVMVKVVKNSPTTSIGGGVGVMQEMCEQKVQNSGVDIPGTSSTDRKLQLRMVELSAEARSVEEKLKLLQQSKNWQQRISRSGDQNEKGKTVRMTAANGEIEDAVVFSSASEKAKPSKCKPEPQPHCYIQKSDLKRKKWKKRSAQRTAAAAGKRHEINLAEPQKDEKVKLKSKRDKSNPKTKNLLFQEIQDNDQCEDQHPKEEAKQTTGEAKVGEEQKIKFSSKILKRLKQIKLSKKSKKTAKNTEKTDGSLTASDKFSSRSDSDSSKKSERSFTASGSDSDSSKKSERSFTASGSDSDNSKKSERSFTASGSDDSVKK</sequence>
<name>A0A0V0Y0M8_TRIPS</name>
<dbReference type="AlphaFoldDB" id="A0A0V0Y0M8"/>
<reference evidence="4 5" key="1">
    <citation type="submission" date="2015-01" db="EMBL/GenBank/DDBJ databases">
        <title>Evolution of Trichinella species and genotypes.</title>
        <authorList>
            <person name="Korhonen P.K."/>
            <person name="Edoardo P."/>
            <person name="Giuseppe L.R."/>
            <person name="Gasser R.B."/>
        </authorList>
    </citation>
    <scope>NUCLEOTIDE SEQUENCE [LARGE SCALE GENOMIC DNA]</scope>
    <source>
        <strain evidence="4">ISS141</strain>
    </source>
</reference>
<protein>
    <submittedName>
        <fullName evidence="4">Uncharacterized protein</fullName>
    </submittedName>
</protein>
<feature type="non-terminal residue" evidence="4">
    <location>
        <position position="1"/>
    </location>
</feature>
<evidence type="ECO:0000313" key="4">
    <source>
        <dbReference type="EMBL" id="KRX93659.1"/>
    </source>
</evidence>
<evidence type="ECO:0000256" key="2">
    <source>
        <dbReference type="SAM" id="MobiDB-lite"/>
    </source>
</evidence>
<accession>A0A0V0Y0M8</accession>
<dbReference type="Proteomes" id="UP000054815">
    <property type="component" value="Unassembled WGS sequence"/>
</dbReference>
<feature type="compositionally biased region" description="Basic and acidic residues" evidence="2">
    <location>
        <begin position="270"/>
        <end position="279"/>
    </location>
</feature>
<feature type="region of interest" description="Disordered" evidence="2">
    <location>
        <begin position="207"/>
        <end position="393"/>
    </location>
</feature>
<proteinExistence type="predicted"/>
<feature type="compositionally biased region" description="Basic and acidic residues" evidence="2">
    <location>
        <begin position="186"/>
        <end position="197"/>
    </location>
</feature>
<feature type="compositionally biased region" description="Basic and acidic residues" evidence="2">
    <location>
        <begin position="227"/>
        <end position="243"/>
    </location>
</feature>
<comment type="caution">
    <text evidence="4">The sequence shown here is derived from an EMBL/GenBank/DDBJ whole genome shotgun (WGS) entry which is preliminary data.</text>
</comment>
<evidence type="ECO:0000256" key="1">
    <source>
        <dbReference type="SAM" id="Coils"/>
    </source>
</evidence>
<evidence type="ECO:0000313" key="5">
    <source>
        <dbReference type="Proteomes" id="UP000054815"/>
    </source>
</evidence>
<feature type="compositionally biased region" description="Basic and acidic residues" evidence="2">
    <location>
        <begin position="332"/>
        <end position="346"/>
    </location>
</feature>
<feature type="transmembrane region" description="Helical" evidence="3">
    <location>
        <begin position="33"/>
        <end position="49"/>
    </location>
</feature>
<evidence type="ECO:0000256" key="3">
    <source>
        <dbReference type="SAM" id="Phobius"/>
    </source>
</evidence>
<keyword evidence="1" id="KW-0175">Coiled coil</keyword>
<feature type="compositionally biased region" description="Basic residues" evidence="2">
    <location>
        <begin position="299"/>
        <end position="316"/>
    </location>
</feature>
<gene>
    <name evidence="4" type="ORF">T4E_3379</name>
</gene>